<dbReference type="RefSeq" id="WP_116760028.1">
    <property type="nucleotide sequence ID" value="NZ_CP098732.1"/>
</dbReference>
<accession>A0AAE9RZH9</accession>
<name>A0AAE9RZH9_9GAMM</name>
<dbReference type="AlphaFoldDB" id="A0AAE9RZH9"/>
<dbReference type="KEGG" id="atz:M5E07_13045"/>
<reference evidence="1" key="1">
    <citation type="submission" date="2022-06" db="EMBL/GenBank/DDBJ databases">
        <title>Isolation, identification and characterization of iprodione-degrading strains in Lhasa, Tibet.</title>
        <authorList>
            <person name="Pan H."/>
        </authorList>
    </citation>
    <scope>NUCLEOTIDE SEQUENCE</scope>
    <source>
        <strain evidence="1">Y-23</strain>
    </source>
</reference>
<evidence type="ECO:0000313" key="2">
    <source>
        <dbReference type="Proteomes" id="UP001056716"/>
    </source>
</evidence>
<dbReference type="Proteomes" id="UP001056716">
    <property type="component" value="Chromosome"/>
</dbReference>
<gene>
    <name evidence="1" type="ORF">M5E07_13045</name>
</gene>
<evidence type="ECO:0000313" key="1">
    <source>
        <dbReference type="EMBL" id="USE82702.1"/>
    </source>
</evidence>
<organism evidence="1 2">
    <name type="scientific">Acinetobacter tibetensis</name>
    <dbReference type="NCBI Taxonomy" id="2943497"/>
    <lineage>
        <taxon>Bacteria</taxon>
        <taxon>Pseudomonadati</taxon>
        <taxon>Pseudomonadota</taxon>
        <taxon>Gammaproteobacteria</taxon>
        <taxon>Moraxellales</taxon>
        <taxon>Moraxellaceae</taxon>
        <taxon>Acinetobacter</taxon>
    </lineage>
</organism>
<keyword evidence="2" id="KW-1185">Reference proteome</keyword>
<dbReference type="EMBL" id="CP098732">
    <property type="protein sequence ID" value="USE82702.1"/>
    <property type="molecule type" value="Genomic_DNA"/>
</dbReference>
<protein>
    <submittedName>
        <fullName evidence="1">Uncharacterized protein</fullName>
    </submittedName>
</protein>
<sequence>MESFVIELIKPITLEKENHTAKVFEEGTILKVLLKTPNSLLVSDDSKFSFTVDLDGENIIWCKL</sequence>
<proteinExistence type="predicted"/>